<geneLocation type="plasmid" evidence="2">
    <name>pVPH1</name>
</geneLocation>
<gene>
    <name evidence="2" type="ORF">pVPH1_0026</name>
</gene>
<organism evidence="2">
    <name type="scientific">Vibrio parahaemolyticus</name>
    <dbReference type="NCBI Taxonomy" id="670"/>
    <lineage>
        <taxon>Bacteria</taxon>
        <taxon>Pseudomonadati</taxon>
        <taxon>Pseudomonadota</taxon>
        <taxon>Gammaproteobacteria</taxon>
        <taxon>Vibrionales</taxon>
        <taxon>Vibrionaceae</taxon>
        <taxon>Vibrio</taxon>
    </lineage>
</organism>
<reference evidence="2" key="1">
    <citation type="journal article" date="2015" name="Antimicrob. Agents Chemother.">
        <title>Complete nucleotide sequence of a conjugative plasmid carrying bla(PER-1).</title>
        <authorList>
            <person name="Li R."/>
            <person name="Wong M.H."/>
            <person name="Zhou Y."/>
            <person name="Chan E.W."/>
            <person name="Chen S."/>
        </authorList>
    </citation>
    <scope>NUCLEOTIDE SEQUENCE</scope>
    <source>
        <strain evidence="2">V36</strain>
        <plasmid evidence="2">pVPH1</plasmid>
    </source>
</reference>
<name>A0A0C5GWX1_VIBPH</name>
<protein>
    <submittedName>
        <fullName evidence="2">Uncharacterized protein</fullName>
    </submittedName>
</protein>
<keyword evidence="1" id="KW-0812">Transmembrane</keyword>
<keyword evidence="1" id="KW-0472">Membrane</keyword>
<evidence type="ECO:0000313" key="2">
    <source>
        <dbReference type="EMBL" id="AJP18198.1"/>
    </source>
</evidence>
<feature type="transmembrane region" description="Helical" evidence="1">
    <location>
        <begin position="16"/>
        <end position="35"/>
    </location>
</feature>
<keyword evidence="2" id="KW-0614">Plasmid</keyword>
<dbReference type="EMBL" id="KP688397">
    <property type="protein sequence ID" value="AJP18198.1"/>
    <property type="molecule type" value="Genomic_DNA"/>
</dbReference>
<proteinExistence type="predicted"/>
<accession>A0A0C5GWX1</accession>
<evidence type="ECO:0000256" key="1">
    <source>
        <dbReference type="SAM" id="Phobius"/>
    </source>
</evidence>
<keyword evidence="1" id="KW-1133">Transmembrane helix</keyword>
<sequence length="46" mass="5159">MRNFDLYPFEGCNKELITNLLTALTNICSGLYYIIGFKARSGTKAP</sequence>
<dbReference type="AlphaFoldDB" id="A0A0C5GWX1"/>